<keyword evidence="1" id="KW-1185">Reference proteome</keyword>
<evidence type="ECO:0000313" key="2">
    <source>
        <dbReference type="RefSeq" id="XP_009792824.1"/>
    </source>
</evidence>
<dbReference type="STRING" id="4096.A0A1U7Y224"/>
<dbReference type="Proteomes" id="UP000189701">
    <property type="component" value="Unplaced"/>
</dbReference>
<sequence length="241" mass="26621">MFLGLLEHLQKLCFLGTDRSLTVCYADLISSKDLGQVSHTDPPRFVISYFICSSVHMPQVAFLHRQFQCCSKHNSHSMFHRCTPKFMFPILLILCHTVICSPTYVPPMSMPGYSSNPTYPHSSTGSNYLLMPGGSSHLSTNGLKYGIQQFKPVPTGSTSGLGTFTSLTGYAVNTSGVIGSTTGVEDSSRLKYKDNNLYVPNPQVSIFVPFTLTIENQLFFHVISCIQHNITTLSRNHCPVA</sequence>
<dbReference type="RefSeq" id="XP_009792825.1">
    <property type="nucleotide sequence ID" value="XM_009794523.1"/>
</dbReference>
<protein>
    <submittedName>
        <fullName evidence="2 3">Uncharacterized protein LOC104239808 isoform X1</fullName>
    </submittedName>
</protein>
<reference evidence="2 3" key="2">
    <citation type="submission" date="2025-04" db="UniProtKB">
        <authorList>
            <consortium name="RefSeq"/>
        </authorList>
    </citation>
    <scope>IDENTIFICATION</scope>
    <source>
        <tissue evidence="2 3">Leaf</tissue>
    </source>
</reference>
<dbReference type="RefSeq" id="XP_009792826.1">
    <property type="nucleotide sequence ID" value="XM_009794524.1"/>
</dbReference>
<evidence type="ECO:0000313" key="1">
    <source>
        <dbReference type="Proteomes" id="UP000189701"/>
    </source>
</evidence>
<dbReference type="PANTHER" id="PTHR47070:SF2">
    <property type="entry name" value="OS06G0206100 PROTEIN"/>
    <property type="match status" value="1"/>
</dbReference>
<dbReference type="eggNOG" id="ENOG502QR20">
    <property type="taxonomic scope" value="Eukaryota"/>
</dbReference>
<dbReference type="PANTHER" id="PTHR47070">
    <property type="entry name" value="HYDROXYPROLINE-RICH GLYCOPROTEIN-LIKE"/>
    <property type="match status" value="1"/>
</dbReference>
<gene>
    <name evidence="2 3 4" type="primary">LOC104239808</name>
</gene>
<dbReference type="AlphaFoldDB" id="A0A1U7Y224"/>
<reference evidence="1" key="1">
    <citation type="journal article" date="2013" name="Genome Biol.">
        <title>Reference genomes and transcriptomes of Nicotiana sylvestris and Nicotiana tomentosiformis.</title>
        <authorList>
            <person name="Sierro N."/>
            <person name="Battey J.N."/>
            <person name="Ouadi S."/>
            <person name="Bovet L."/>
            <person name="Goepfert S."/>
            <person name="Bakaher N."/>
            <person name="Peitsch M.C."/>
            <person name="Ivanov N.V."/>
        </authorList>
    </citation>
    <scope>NUCLEOTIDE SEQUENCE [LARGE SCALE GENOMIC DNA]</scope>
</reference>
<dbReference type="RefSeq" id="XP_009792824.1">
    <property type="nucleotide sequence ID" value="XM_009794522.1"/>
</dbReference>
<organism evidence="1 3">
    <name type="scientific">Nicotiana sylvestris</name>
    <name type="common">Wood tobacco</name>
    <name type="synonym">South American tobacco</name>
    <dbReference type="NCBI Taxonomy" id="4096"/>
    <lineage>
        <taxon>Eukaryota</taxon>
        <taxon>Viridiplantae</taxon>
        <taxon>Streptophyta</taxon>
        <taxon>Embryophyta</taxon>
        <taxon>Tracheophyta</taxon>
        <taxon>Spermatophyta</taxon>
        <taxon>Magnoliopsida</taxon>
        <taxon>eudicotyledons</taxon>
        <taxon>Gunneridae</taxon>
        <taxon>Pentapetalae</taxon>
        <taxon>asterids</taxon>
        <taxon>lamiids</taxon>
        <taxon>Solanales</taxon>
        <taxon>Solanaceae</taxon>
        <taxon>Nicotianoideae</taxon>
        <taxon>Nicotianeae</taxon>
        <taxon>Nicotiana</taxon>
    </lineage>
</organism>
<accession>A0A1U7Y224</accession>
<evidence type="ECO:0000313" key="3">
    <source>
        <dbReference type="RefSeq" id="XP_009792825.1"/>
    </source>
</evidence>
<proteinExistence type="predicted"/>
<evidence type="ECO:0000313" key="4">
    <source>
        <dbReference type="RefSeq" id="XP_009792826.1"/>
    </source>
</evidence>
<name>A0A1U7Y224_NICSY</name>